<reference evidence="1 2" key="1">
    <citation type="submission" date="2019-07" db="EMBL/GenBank/DDBJ databases">
        <title>Whole genome shotgun sequence of Vibrio sagamiensis NBRC 104589.</title>
        <authorList>
            <person name="Hosoyama A."/>
            <person name="Uohara A."/>
            <person name="Ohji S."/>
            <person name="Ichikawa N."/>
        </authorList>
    </citation>
    <scope>NUCLEOTIDE SEQUENCE [LARGE SCALE GENOMIC DNA]</scope>
    <source>
        <strain evidence="1 2">NBRC 104589</strain>
    </source>
</reference>
<dbReference type="Proteomes" id="UP000321922">
    <property type="component" value="Unassembled WGS sequence"/>
</dbReference>
<organism evidence="1 2">
    <name type="scientific">Vibrio sagamiensis NBRC 104589</name>
    <dbReference type="NCBI Taxonomy" id="1219064"/>
    <lineage>
        <taxon>Bacteria</taxon>
        <taxon>Pseudomonadati</taxon>
        <taxon>Pseudomonadota</taxon>
        <taxon>Gammaproteobacteria</taxon>
        <taxon>Vibrionales</taxon>
        <taxon>Vibrionaceae</taxon>
        <taxon>Vibrio</taxon>
    </lineage>
</organism>
<protein>
    <submittedName>
        <fullName evidence="1">Uncharacterized protein</fullName>
    </submittedName>
</protein>
<proteinExistence type="predicted"/>
<dbReference type="EMBL" id="BJXJ01000001">
    <property type="protein sequence ID" value="GEM73938.1"/>
    <property type="molecule type" value="Genomic_DNA"/>
</dbReference>
<dbReference type="AlphaFoldDB" id="A0A511Q9M5"/>
<evidence type="ECO:0000313" key="1">
    <source>
        <dbReference type="EMBL" id="GEM73938.1"/>
    </source>
</evidence>
<keyword evidence="2" id="KW-1185">Reference proteome</keyword>
<evidence type="ECO:0000313" key="2">
    <source>
        <dbReference type="Proteomes" id="UP000321922"/>
    </source>
</evidence>
<sequence>MTSSVAIAEEANVTQVIAERASNFFMVKSFGHANDNISQLRYYMHVQPENNHPIKKPAG</sequence>
<gene>
    <name evidence="1" type="ORF">VSA01S_00500</name>
</gene>
<accession>A0A511Q9M5</accession>
<name>A0A511Q9M5_9VIBR</name>
<comment type="caution">
    <text evidence="1">The sequence shown here is derived from an EMBL/GenBank/DDBJ whole genome shotgun (WGS) entry which is preliminary data.</text>
</comment>